<dbReference type="GO" id="GO:0015976">
    <property type="term" value="P:carbon utilization"/>
    <property type="evidence" value="ECO:0007669"/>
    <property type="project" value="InterPro"/>
</dbReference>
<dbReference type="SMART" id="SM00947">
    <property type="entry name" value="Pro_CA"/>
    <property type="match status" value="1"/>
</dbReference>
<comment type="function">
    <text evidence="1 9">Reversible hydration of carbon dioxide.</text>
</comment>
<feature type="binding site" evidence="8">
    <location>
        <position position="156"/>
    </location>
    <ligand>
        <name>Zn(2+)</name>
        <dbReference type="ChEBI" id="CHEBI:29105"/>
    </ligand>
</feature>
<dbReference type="FunFam" id="3.40.1050.10:FF:000003">
    <property type="entry name" value="Carbonic anhydrase"/>
    <property type="match status" value="1"/>
</dbReference>
<evidence type="ECO:0000256" key="6">
    <source>
        <dbReference type="ARBA" id="ARBA00023239"/>
    </source>
</evidence>
<evidence type="ECO:0000256" key="8">
    <source>
        <dbReference type="PIRSR" id="PIRSR601765-1"/>
    </source>
</evidence>
<evidence type="ECO:0000313" key="10">
    <source>
        <dbReference type="EMBL" id="KAG0583216.1"/>
    </source>
</evidence>
<keyword evidence="4 8" id="KW-0479">Metal-binding</keyword>
<keyword evidence="6 9" id="KW-0456">Lyase</keyword>
<protein>
    <recommendedName>
        <fullName evidence="3 9">Carbonic anhydrase</fullName>
        <ecNumber evidence="3 9">4.2.1.1</ecNumber>
    </recommendedName>
    <alternativeName>
        <fullName evidence="9">Carbonate dehydratase</fullName>
    </alternativeName>
</protein>
<sequence>MEALQRSYGVLGKSAFTPGFGVEDPVVRERVRVAPRVEPFRVSSSARHLRTRESGGLTWRHVGGNEEVKGGRDARSVTTRAALLRGLGGLLKSGYVLRHHEIVDEHTAVENTGDVIEKLKNGFKNFKKTEYNQKPDLYAKLAEGQEPKVMMITCADSRVCPTMLHGLEAGEAFIVRNVANLVPPCEGSGEHHGTSAAIEFAVTVLQVDRIVVMGHSNCGGIRALMTRDVYSGDFVGSWVRIGLPAKKKTLSLMSGKPFHEQCTFCEQEAVNVSLANLLTFPFIEERVKAGKLHIYGMHYDFVEGQLTSWEIEHEEVPVHA</sequence>
<evidence type="ECO:0000313" key="11">
    <source>
        <dbReference type="Proteomes" id="UP000822688"/>
    </source>
</evidence>
<evidence type="ECO:0000256" key="3">
    <source>
        <dbReference type="ARBA" id="ARBA00012925"/>
    </source>
</evidence>
<dbReference type="PROSITE" id="PS00704">
    <property type="entry name" value="PROK_CO2_ANHYDRASE_1"/>
    <property type="match status" value="1"/>
</dbReference>
<evidence type="ECO:0000256" key="2">
    <source>
        <dbReference type="ARBA" id="ARBA00006217"/>
    </source>
</evidence>
<name>A0A8T0IK21_CERPU</name>
<dbReference type="GO" id="GO:0004089">
    <property type="term" value="F:carbonate dehydratase activity"/>
    <property type="evidence" value="ECO:0007669"/>
    <property type="project" value="UniProtKB-UniRule"/>
</dbReference>
<evidence type="ECO:0000256" key="9">
    <source>
        <dbReference type="RuleBase" id="RU003956"/>
    </source>
</evidence>
<organism evidence="10 11">
    <name type="scientific">Ceratodon purpureus</name>
    <name type="common">Fire moss</name>
    <name type="synonym">Dicranum purpureum</name>
    <dbReference type="NCBI Taxonomy" id="3225"/>
    <lineage>
        <taxon>Eukaryota</taxon>
        <taxon>Viridiplantae</taxon>
        <taxon>Streptophyta</taxon>
        <taxon>Embryophyta</taxon>
        <taxon>Bryophyta</taxon>
        <taxon>Bryophytina</taxon>
        <taxon>Bryopsida</taxon>
        <taxon>Dicranidae</taxon>
        <taxon>Pseudoditrichales</taxon>
        <taxon>Ditrichaceae</taxon>
        <taxon>Ceratodon</taxon>
    </lineage>
</organism>
<proteinExistence type="inferred from homology"/>
<dbReference type="InterPro" id="IPR015892">
    <property type="entry name" value="Carbonic_anhydrase_CS"/>
</dbReference>
<keyword evidence="11" id="KW-1185">Reference proteome</keyword>
<reference evidence="10" key="1">
    <citation type="submission" date="2020-06" db="EMBL/GenBank/DDBJ databases">
        <title>WGS assembly of Ceratodon purpureus strain R40.</title>
        <authorList>
            <person name="Carey S.B."/>
            <person name="Jenkins J."/>
            <person name="Shu S."/>
            <person name="Lovell J.T."/>
            <person name="Sreedasyam A."/>
            <person name="Maumus F."/>
            <person name="Tiley G.P."/>
            <person name="Fernandez-Pozo N."/>
            <person name="Barry K."/>
            <person name="Chen C."/>
            <person name="Wang M."/>
            <person name="Lipzen A."/>
            <person name="Daum C."/>
            <person name="Saski C.A."/>
            <person name="Payton A.C."/>
            <person name="Mcbreen J.C."/>
            <person name="Conrad R.E."/>
            <person name="Kollar L.M."/>
            <person name="Olsson S."/>
            <person name="Huttunen S."/>
            <person name="Landis J.B."/>
            <person name="Wickett N.J."/>
            <person name="Johnson M.G."/>
            <person name="Rensing S.A."/>
            <person name="Grimwood J."/>
            <person name="Schmutz J."/>
            <person name="Mcdaniel S.F."/>
        </authorList>
    </citation>
    <scope>NUCLEOTIDE SEQUENCE</scope>
    <source>
        <strain evidence="10">R40</strain>
    </source>
</reference>
<comment type="cofactor">
    <cofactor evidence="8">
        <name>Zn(2+)</name>
        <dbReference type="ChEBI" id="CHEBI:29105"/>
    </cofactor>
    <text evidence="8">Binds 1 zinc ion per subunit.</text>
</comment>
<dbReference type="Gene3D" id="3.40.1050.10">
    <property type="entry name" value="Carbonic anhydrase"/>
    <property type="match status" value="1"/>
</dbReference>
<evidence type="ECO:0000256" key="4">
    <source>
        <dbReference type="ARBA" id="ARBA00022723"/>
    </source>
</evidence>
<comment type="similarity">
    <text evidence="2 9">Belongs to the beta-class carbonic anhydrase family.</text>
</comment>
<evidence type="ECO:0000256" key="5">
    <source>
        <dbReference type="ARBA" id="ARBA00022833"/>
    </source>
</evidence>
<feature type="binding site" evidence="8">
    <location>
        <position position="218"/>
    </location>
    <ligand>
        <name>Zn(2+)</name>
        <dbReference type="ChEBI" id="CHEBI:29105"/>
    </ligand>
</feature>
<dbReference type="EC" id="4.2.1.1" evidence="3 9"/>
<feature type="binding site" evidence="8">
    <location>
        <position position="154"/>
    </location>
    <ligand>
        <name>Zn(2+)</name>
        <dbReference type="ChEBI" id="CHEBI:29105"/>
    </ligand>
</feature>
<comment type="catalytic activity">
    <reaction evidence="7 9">
        <text>hydrogencarbonate + H(+) = CO2 + H2O</text>
        <dbReference type="Rhea" id="RHEA:10748"/>
        <dbReference type="ChEBI" id="CHEBI:15377"/>
        <dbReference type="ChEBI" id="CHEBI:15378"/>
        <dbReference type="ChEBI" id="CHEBI:16526"/>
        <dbReference type="ChEBI" id="CHEBI:17544"/>
        <dbReference type="EC" id="4.2.1.1"/>
    </reaction>
</comment>
<dbReference type="SUPFAM" id="SSF53056">
    <property type="entry name" value="beta-carbonic anhydrase, cab"/>
    <property type="match status" value="1"/>
</dbReference>
<dbReference type="EMBL" id="CM026423">
    <property type="protein sequence ID" value="KAG0583216.1"/>
    <property type="molecule type" value="Genomic_DNA"/>
</dbReference>
<dbReference type="Proteomes" id="UP000822688">
    <property type="component" value="Chromosome 3"/>
</dbReference>
<comment type="caution">
    <text evidence="10">The sequence shown here is derived from an EMBL/GenBank/DDBJ whole genome shotgun (WGS) entry which is preliminary data.</text>
</comment>
<dbReference type="PANTHER" id="PTHR11002:SF76">
    <property type="entry name" value="CARBONIC ANHYDRASE"/>
    <property type="match status" value="1"/>
</dbReference>
<dbReference type="InterPro" id="IPR001765">
    <property type="entry name" value="Carbonic_anhydrase"/>
</dbReference>
<dbReference type="InterPro" id="IPR045066">
    <property type="entry name" value="Beta_CA_cladeB"/>
</dbReference>
<dbReference type="CDD" id="cd00884">
    <property type="entry name" value="beta_CA_cladeB"/>
    <property type="match status" value="1"/>
</dbReference>
<dbReference type="PROSITE" id="PS00705">
    <property type="entry name" value="PROK_CO2_ANHYDRASE_2"/>
    <property type="match status" value="1"/>
</dbReference>
<dbReference type="PANTHER" id="PTHR11002">
    <property type="entry name" value="CARBONIC ANHYDRASE"/>
    <property type="match status" value="1"/>
</dbReference>
<dbReference type="GO" id="GO:0008270">
    <property type="term" value="F:zinc ion binding"/>
    <property type="evidence" value="ECO:0007669"/>
    <property type="project" value="UniProtKB-UniRule"/>
</dbReference>
<evidence type="ECO:0000256" key="7">
    <source>
        <dbReference type="ARBA" id="ARBA00048348"/>
    </source>
</evidence>
<keyword evidence="5 8" id="KW-0862">Zinc</keyword>
<dbReference type="OrthoDB" id="435804at2759"/>
<feature type="binding site" evidence="8">
    <location>
        <position position="215"/>
    </location>
    <ligand>
        <name>Zn(2+)</name>
        <dbReference type="ChEBI" id="CHEBI:29105"/>
    </ligand>
</feature>
<gene>
    <name evidence="10" type="ORF">KC19_3G118600</name>
</gene>
<dbReference type="InterPro" id="IPR036874">
    <property type="entry name" value="Carbonic_anhydrase_sf"/>
</dbReference>
<evidence type="ECO:0000256" key="1">
    <source>
        <dbReference type="ARBA" id="ARBA00002904"/>
    </source>
</evidence>
<dbReference type="Pfam" id="PF00484">
    <property type="entry name" value="Pro_CA"/>
    <property type="match status" value="1"/>
</dbReference>
<dbReference type="AlphaFoldDB" id="A0A8T0IK21"/>
<accession>A0A8T0IK21</accession>